<feature type="domain" description="GST N-terminal" evidence="1">
    <location>
        <begin position="7"/>
        <end position="98"/>
    </location>
</feature>
<reference evidence="2 3" key="1">
    <citation type="submission" date="2015-04" db="EMBL/GenBank/DDBJ databases">
        <title>Complete genome sequence of Schizopora paradoxa KUC8140, a cosmopolitan wood degrader in East Asia.</title>
        <authorList>
            <consortium name="DOE Joint Genome Institute"/>
            <person name="Min B."/>
            <person name="Park H."/>
            <person name="Jang Y."/>
            <person name="Kim J.-J."/>
            <person name="Kim K.H."/>
            <person name="Pangilinan J."/>
            <person name="Lipzen A."/>
            <person name="Riley R."/>
            <person name="Grigoriev I.V."/>
            <person name="Spatafora J.W."/>
            <person name="Choi I.-G."/>
        </authorList>
    </citation>
    <scope>NUCLEOTIDE SEQUENCE [LARGE SCALE GENOMIC DNA]</scope>
    <source>
        <strain evidence="2 3">KUC8140</strain>
    </source>
</reference>
<dbReference type="InterPro" id="IPR050983">
    <property type="entry name" value="GST_Omega/HSP26"/>
</dbReference>
<dbReference type="SUPFAM" id="SSF47616">
    <property type="entry name" value="GST C-terminal domain-like"/>
    <property type="match status" value="1"/>
</dbReference>
<dbReference type="InterPro" id="IPR036282">
    <property type="entry name" value="Glutathione-S-Trfase_C_sf"/>
</dbReference>
<proteinExistence type="predicted"/>
<keyword evidence="3" id="KW-1185">Reference proteome</keyword>
<dbReference type="STRING" id="27342.A0A0H2R554"/>
<dbReference type="Pfam" id="PF22041">
    <property type="entry name" value="GST_C_7"/>
    <property type="match status" value="1"/>
</dbReference>
<dbReference type="AlphaFoldDB" id="A0A0H2R554"/>
<dbReference type="SUPFAM" id="SSF52833">
    <property type="entry name" value="Thioredoxin-like"/>
    <property type="match status" value="1"/>
</dbReference>
<dbReference type="PANTHER" id="PTHR43968:SF6">
    <property type="entry name" value="GLUTATHIONE S-TRANSFERASE OMEGA"/>
    <property type="match status" value="1"/>
</dbReference>
<dbReference type="InterPro" id="IPR054416">
    <property type="entry name" value="GST_UstS-like_C"/>
</dbReference>
<evidence type="ECO:0000259" key="1">
    <source>
        <dbReference type="PROSITE" id="PS50404"/>
    </source>
</evidence>
<dbReference type="Pfam" id="PF13409">
    <property type="entry name" value="GST_N_2"/>
    <property type="match status" value="1"/>
</dbReference>
<dbReference type="EMBL" id="KQ086174">
    <property type="protein sequence ID" value="KLO06910.1"/>
    <property type="molecule type" value="Genomic_DNA"/>
</dbReference>
<dbReference type="Proteomes" id="UP000053477">
    <property type="component" value="Unassembled WGS sequence"/>
</dbReference>
<dbReference type="InterPro" id="IPR036249">
    <property type="entry name" value="Thioredoxin-like_sf"/>
</dbReference>
<dbReference type="GO" id="GO:0005737">
    <property type="term" value="C:cytoplasm"/>
    <property type="evidence" value="ECO:0007669"/>
    <property type="project" value="TreeGrafter"/>
</dbReference>
<name>A0A0H2R554_9AGAM</name>
<evidence type="ECO:0000313" key="3">
    <source>
        <dbReference type="Proteomes" id="UP000053477"/>
    </source>
</evidence>
<protein>
    <recommendedName>
        <fullName evidence="1">GST N-terminal domain-containing protein</fullName>
    </recommendedName>
</protein>
<dbReference type="Gene3D" id="1.20.1050.10">
    <property type="match status" value="1"/>
</dbReference>
<dbReference type="OrthoDB" id="4951845at2759"/>
<accession>A0A0H2R554</accession>
<organism evidence="2 3">
    <name type="scientific">Schizopora paradoxa</name>
    <dbReference type="NCBI Taxonomy" id="27342"/>
    <lineage>
        <taxon>Eukaryota</taxon>
        <taxon>Fungi</taxon>
        <taxon>Dikarya</taxon>
        <taxon>Basidiomycota</taxon>
        <taxon>Agaricomycotina</taxon>
        <taxon>Agaricomycetes</taxon>
        <taxon>Hymenochaetales</taxon>
        <taxon>Schizoporaceae</taxon>
        <taxon>Schizopora</taxon>
    </lineage>
</organism>
<dbReference type="InParanoid" id="A0A0H2R554"/>
<dbReference type="PROSITE" id="PS50404">
    <property type="entry name" value="GST_NTER"/>
    <property type="match status" value="1"/>
</dbReference>
<gene>
    <name evidence="2" type="ORF">SCHPADRAFT_909965</name>
</gene>
<evidence type="ECO:0000313" key="2">
    <source>
        <dbReference type="EMBL" id="KLO06910.1"/>
    </source>
</evidence>
<sequence length="250" mass="27860">MITLYDIPANVPGGAFSPNTHKARLSIAFKGLQFKTEWVEMCDIEPKMKELGAQPTTTKPDGSPMYTLPVIYDDATGKYISDSMKISEYLEATYPDKPSLYPFEAHAPIRMFHEFFHSNAIKPAVLLITLAVLPKINAPSFDHIRRTREAIFGKTLEELTPKGDERTAQLASCKAGFSKLAEVYSSNGDGKPYFYGAVPSYADLIVAAYLLWIKASIGHESPEWKEISGEWDGGQWGELLNLLWKYNVAG</sequence>
<dbReference type="PANTHER" id="PTHR43968">
    <property type="match status" value="1"/>
</dbReference>
<dbReference type="Gene3D" id="3.40.30.10">
    <property type="entry name" value="Glutaredoxin"/>
    <property type="match status" value="1"/>
</dbReference>
<dbReference type="InterPro" id="IPR004045">
    <property type="entry name" value="Glutathione_S-Trfase_N"/>
</dbReference>